<organism evidence="2 3">
    <name type="scientific">Chryseobacterium koreense CCUG 49689</name>
    <dbReference type="NCBI Taxonomy" id="1304281"/>
    <lineage>
        <taxon>Bacteria</taxon>
        <taxon>Pseudomonadati</taxon>
        <taxon>Bacteroidota</taxon>
        <taxon>Flavobacteriia</taxon>
        <taxon>Flavobacteriales</taxon>
        <taxon>Weeksellaceae</taxon>
        <taxon>Chryseobacterium group</taxon>
        <taxon>Chryseobacterium</taxon>
    </lineage>
</organism>
<reference evidence="2 3" key="1">
    <citation type="journal article" date="2004" name="Int. J. Syst. Evol. Microbiol.">
        <title>Kaistella koreensis gen. nov., sp. nov., a novel member of the Chryseobacterium-Bergeyella-Riemerella branch.</title>
        <authorList>
            <person name="Kim M.K."/>
            <person name="Im W.T."/>
            <person name="Shin Y.K."/>
            <person name="Lim J.H."/>
            <person name="Kim S.H."/>
            <person name="Lee B.C."/>
            <person name="Park M.Y."/>
            <person name="Lee K.Y."/>
            <person name="Lee S.T."/>
        </authorList>
    </citation>
    <scope>NUCLEOTIDE SEQUENCE [LARGE SCALE GENOMIC DNA]</scope>
    <source>
        <strain evidence="2 3">CCUG 49689</strain>
    </source>
</reference>
<dbReference type="OrthoDB" id="707810at2"/>
<protein>
    <recommendedName>
        <fullName evidence="1">DUF5675 domain-containing protein</fullName>
    </recommendedName>
</protein>
<evidence type="ECO:0000313" key="2">
    <source>
        <dbReference type="EMBL" id="KMQ70433.1"/>
    </source>
</evidence>
<keyword evidence="3" id="KW-1185">Reference proteome</keyword>
<proteinExistence type="predicted"/>
<dbReference type="PATRIC" id="fig|1304281.5.peg.2678"/>
<gene>
    <name evidence="2" type="ORF">ACM44_12415</name>
</gene>
<name>A0A0J7IVV5_9FLAO</name>
<evidence type="ECO:0000259" key="1">
    <source>
        <dbReference type="Pfam" id="PF18925"/>
    </source>
</evidence>
<evidence type="ECO:0000313" key="3">
    <source>
        <dbReference type="Proteomes" id="UP000035900"/>
    </source>
</evidence>
<dbReference type="EMBL" id="LFNG01000019">
    <property type="protein sequence ID" value="KMQ70433.1"/>
    <property type="molecule type" value="Genomic_DNA"/>
</dbReference>
<dbReference type="Pfam" id="PF18925">
    <property type="entry name" value="DUF5675"/>
    <property type="match status" value="1"/>
</dbReference>
<feature type="domain" description="DUF5675" evidence="1">
    <location>
        <begin position="5"/>
        <end position="114"/>
    </location>
</feature>
<dbReference type="RefSeq" id="WP_048500372.1">
    <property type="nucleotide sequence ID" value="NZ_LFNG01000019.1"/>
</dbReference>
<sequence length="134" mass="15232">MELQLTRTYHPNGTNGILLFNGTELCKTVELPWKNNQPRVSCIPEGQYRLRRRHSPRFKAHFEVMEVKDRKYILFHAANDAGKELRGCIAPVLQHTGEGKGSSSRAALEKMIDRLYPLLDNGNVITLTIKNAES</sequence>
<dbReference type="Proteomes" id="UP000035900">
    <property type="component" value="Unassembled WGS sequence"/>
</dbReference>
<comment type="caution">
    <text evidence="2">The sequence shown here is derived from an EMBL/GenBank/DDBJ whole genome shotgun (WGS) entry which is preliminary data.</text>
</comment>
<accession>A0A0J7IVV5</accession>
<dbReference type="STRING" id="1304281.ACM44_12415"/>
<dbReference type="InterPro" id="IPR043732">
    <property type="entry name" value="DUF5675"/>
</dbReference>
<dbReference type="AlphaFoldDB" id="A0A0J7IVV5"/>